<dbReference type="InterPro" id="IPR036640">
    <property type="entry name" value="ABC1_TM_sf"/>
</dbReference>
<feature type="transmembrane region" description="Helical" evidence="11">
    <location>
        <begin position="499"/>
        <end position="523"/>
    </location>
</feature>
<dbReference type="PROSITE" id="PS50929">
    <property type="entry name" value="ABC_TM1F"/>
    <property type="match status" value="2"/>
</dbReference>
<dbReference type="SMART" id="SM00382">
    <property type="entry name" value="AAA"/>
    <property type="match status" value="2"/>
</dbReference>
<evidence type="ECO:0000256" key="1">
    <source>
        <dbReference type="ARBA" id="ARBA00004141"/>
    </source>
</evidence>
<dbReference type="Pfam" id="PF00005">
    <property type="entry name" value="ABC_tran"/>
    <property type="match status" value="2"/>
</dbReference>
<feature type="transmembrane region" description="Helical" evidence="11">
    <location>
        <begin position="394"/>
        <end position="416"/>
    </location>
</feature>
<evidence type="ECO:0000256" key="6">
    <source>
        <dbReference type="ARBA" id="ARBA00022741"/>
    </source>
</evidence>
<keyword evidence="9 11" id="KW-0472">Membrane</keyword>
<dbReference type="GO" id="GO:0016887">
    <property type="term" value="F:ATP hydrolysis activity"/>
    <property type="evidence" value="ECO:0007669"/>
    <property type="project" value="InterPro"/>
</dbReference>
<evidence type="ECO:0000256" key="7">
    <source>
        <dbReference type="ARBA" id="ARBA00022840"/>
    </source>
</evidence>
<dbReference type="GO" id="GO:0005524">
    <property type="term" value="F:ATP binding"/>
    <property type="evidence" value="ECO:0007669"/>
    <property type="project" value="UniProtKB-KW"/>
</dbReference>
<feature type="transmembrane region" description="Helical" evidence="11">
    <location>
        <begin position="30"/>
        <end position="48"/>
    </location>
</feature>
<dbReference type="CDD" id="cd03250">
    <property type="entry name" value="ABCC_MRP_domain1"/>
    <property type="match status" value="1"/>
</dbReference>
<feature type="transmembrane region" description="Helical" evidence="11">
    <location>
        <begin position="92"/>
        <end position="113"/>
    </location>
</feature>
<gene>
    <name evidence="14" type="ORF">QBC37DRAFT_367785</name>
</gene>
<feature type="compositionally biased region" description="Low complexity" evidence="10">
    <location>
        <begin position="348"/>
        <end position="358"/>
    </location>
</feature>
<dbReference type="InterPro" id="IPR017871">
    <property type="entry name" value="ABC_transporter-like_CS"/>
</dbReference>
<keyword evidence="7" id="KW-0067">ATP-binding</keyword>
<sequence>MVSGGVFGSAVSLGMVILYAVEHSTSLDAVLTLSLWIMVASQCTMLLVETCPCHPRSSRISILIAISSGCLGLVLLVQILQPYHAKQSLRPFSYDYILFGRAVQCLIALAICFNSLSLPRRPAVYSKGELVDEQNYVSILDNLAFSWAKRIFDKTASAVQINFGDLPYLTKGTRAKQLQRNFASFVRKGKGRPLWRIIYQSLRGRFWLEWLLAVVHGLALYGPPYCLFKTLELLDEYKTAGTGANSLWFWASGIGISRLFESWVLTRLTWYASSAVEIPVRSQLSSVIFQKVLEAKDIKGTEESDGGTNTTSPPRPSVNGKKNGNNKEADLESISSEEDVTESVPLQDLSDGDTSSDGGDNRKEKPEDLTREGVMNLVAVDTARVAEFASKQYVFVHIFVTFTVATVILVRMIGFLSFGAGLLVPAVLMPLNMMASGHYAAAQGNLMSKRDEKIRVVTECLQAVRPIKFSATETQWHRKVMGLRNEELLHQRNVYKWTVVLRFFWVSSPILLSVVALGVYVWTHGSLSAAVAFTSIEVFGNLEFALSLLPYGIMQGLDARVSCDRIQEYLGREDKVQSTIDDGGDEIEFRSATIAWPASNRNESAKDPQFKLLRVSCKFPKGKLSVIVGPSGSGKSLLLASIIDEADVLSGTISVPRSRPRHGGDWITRGALACVTQIPWLENCSLRDNILSGLPFDQQRYNMALDGASLFPDLDQLGDGDRTEVGSRGVNFSGGQCWRMAFARALYSRADTLVLDDIFSAVDSGTALHILQRGLDGPLAQGRTRILVTHHLALCLPRAAYALRLSRDGRAEQMKQDELAKYTSTVDSTEPDALQQQTSQVTTHGNDQKIQQPKTFVEDEFREVGSVKARVYRKYLVASGGYLWWLVSAIFIVGSQVALLARAYWVKVWTESEPAQSGGNTRYNAYYMAIYLGISLCAAIGEAVKCAVVYHSGVVASQNLADVLTGAILGAPLRWLDTVPIGRILNRFSADSATLDSKLPGDAHMLLSSIVLAVITAMMSLGVALYLGIPVIFLLGTTALYASRFLHGAREVKRLESASRSPVMDLLESTLLGLGSIRTYGRVNEYTDRMLHHIDNQSRSTWSLSLVTQWMNFRLGAIGAVFSLMVAIFVVFENVSASLAGLVLSFTFRYTAATEEVVNRYANVELDMNATERILEFSEISQETRDGFDAPPGWPQNGEISIRDLRVSYGPTQDDVLKGLSCHISPMQRVGIVGRTGAGKSSFALAMLRFLYQRSGSITVDGLDIGRMRLRDLRSRITLIPQDPTLFLGTLRSNLDPLGQYDDDAVKLALRRVHLISSPGSNQTTMFDSLDLKISAGGLNLSQGQRQLVCLARALLTRSKVMVIDEATSSVDVATDALIQKSIRQEFHDSTLLVIAHRLRTVADFDKLIVIKDGKLCETGTPLELLNKKGHFWSMVQDSGESDALRAVLQRQGGFLESRSILSVKDT</sequence>
<dbReference type="PROSITE" id="PS00211">
    <property type="entry name" value="ABC_TRANSPORTER_1"/>
    <property type="match status" value="1"/>
</dbReference>
<dbReference type="Gene3D" id="3.40.50.300">
    <property type="entry name" value="P-loop containing nucleotide triphosphate hydrolases"/>
    <property type="match status" value="2"/>
</dbReference>
<dbReference type="CDD" id="cd18596">
    <property type="entry name" value="ABC_6TM_VMR1_D1_like"/>
    <property type="match status" value="1"/>
</dbReference>
<dbReference type="EMBL" id="MU858047">
    <property type="protein sequence ID" value="KAK4219673.1"/>
    <property type="molecule type" value="Genomic_DNA"/>
</dbReference>
<evidence type="ECO:0000313" key="14">
    <source>
        <dbReference type="EMBL" id="KAK4219673.1"/>
    </source>
</evidence>
<keyword evidence="3" id="KW-0813">Transport</keyword>
<dbReference type="GO" id="GO:0005737">
    <property type="term" value="C:cytoplasm"/>
    <property type="evidence" value="ECO:0007669"/>
    <property type="project" value="UniProtKB-ARBA"/>
</dbReference>
<accession>A0AAN6YJP7</accession>
<dbReference type="PANTHER" id="PTHR24223">
    <property type="entry name" value="ATP-BINDING CASSETTE SUB-FAMILY C"/>
    <property type="match status" value="1"/>
</dbReference>
<dbReference type="CDD" id="cd03244">
    <property type="entry name" value="ABCC_MRP_domain2"/>
    <property type="match status" value="1"/>
</dbReference>
<evidence type="ECO:0000256" key="11">
    <source>
        <dbReference type="SAM" id="Phobius"/>
    </source>
</evidence>
<feature type="transmembrane region" description="Helical" evidence="11">
    <location>
        <begin position="60"/>
        <end position="80"/>
    </location>
</feature>
<reference evidence="14" key="1">
    <citation type="journal article" date="2023" name="Mol. Phylogenet. Evol.">
        <title>Genome-scale phylogeny and comparative genomics of the fungal order Sordariales.</title>
        <authorList>
            <person name="Hensen N."/>
            <person name="Bonometti L."/>
            <person name="Westerberg I."/>
            <person name="Brannstrom I.O."/>
            <person name="Guillou S."/>
            <person name="Cros-Aarteil S."/>
            <person name="Calhoun S."/>
            <person name="Haridas S."/>
            <person name="Kuo A."/>
            <person name="Mondo S."/>
            <person name="Pangilinan J."/>
            <person name="Riley R."/>
            <person name="LaButti K."/>
            <person name="Andreopoulos B."/>
            <person name="Lipzen A."/>
            <person name="Chen C."/>
            <person name="Yan M."/>
            <person name="Daum C."/>
            <person name="Ng V."/>
            <person name="Clum A."/>
            <person name="Steindorff A."/>
            <person name="Ohm R.A."/>
            <person name="Martin F."/>
            <person name="Silar P."/>
            <person name="Natvig D.O."/>
            <person name="Lalanne C."/>
            <person name="Gautier V."/>
            <person name="Ament-Velasquez S.L."/>
            <person name="Kruys A."/>
            <person name="Hutchinson M.I."/>
            <person name="Powell A.J."/>
            <person name="Barry K."/>
            <person name="Miller A.N."/>
            <person name="Grigoriev I.V."/>
            <person name="Debuchy R."/>
            <person name="Gladieux P."/>
            <person name="Hiltunen Thoren M."/>
            <person name="Johannesson H."/>
        </authorList>
    </citation>
    <scope>NUCLEOTIDE SEQUENCE</scope>
    <source>
        <strain evidence="14">PSN293</strain>
    </source>
</reference>
<dbReference type="Pfam" id="PF00664">
    <property type="entry name" value="ABC_membrane"/>
    <property type="match status" value="1"/>
</dbReference>
<dbReference type="SUPFAM" id="SSF52540">
    <property type="entry name" value="P-loop containing nucleoside triphosphate hydrolases"/>
    <property type="match status" value="2"/>
</dbReference>
<comment type="caution">
    <text evidence="14">The sequence shown here is derived from an EMBL/GenBank/DDBJ whole genome shotgun (WGS) entry which is preliminary data.</text>
</comment>
<feature type="region of interest" description="Disordered" evidence="10">
    <location>
        <begin position="300"/>
        <end position="369"/>
    </location>
</feature>
<dbReference type="InterPro" id="IPR003593">
    <property type="entry name" value="AAA+_ATPase"/>
</dbReference>
<dbReference type="InterPro" id="IPR003439">
    <property type="entry name" value="ABC_transporter-like_ATP-bd"/>
</dbReference>
<dbReference type="PROSITE" id="PS50893">
    <property type="entry name" value="ABC_TRANSPORTER_2"/>
    <property type="match status" value="2"/>
</dbReference>
<evidence type="ECO:0000259" key="12">
    <source>
        <dbReference type="PROSITE" id="PS50893"/>
    </source>
</evidence>
<feature type="transmembrane region" description="Helical" evidence="11">
    <location>
        <begin position="882"/>
        <end position="905"/>
    </location>
</feature>
<feature type="domain" description="ABC transmembrane type-1" evidence="13">
    <location>
        <begin position="886"/>
        <end position="1166"/>
    </location>
</feature>
<keyword evidence="4 11" id="KW-0812">Transmembrane</keyword>
<feature type="transmembrane region" description="Helical" evidence="11">
    <location>
        <begin position="422"/>
        <end position="441"/>
    </location>
</feature>
<evidence type="ECO:0000256" key="3">
    <source>
        <dbReference type="ARBA" id="ARBA00022448"/>
    </source>
</evidence>
<organism evidence="14 15">
    <name type="scientific">Rhypophila decipiens</name>
    <dbReference type="NCBI Taxonomy" id="261697"/>
    <lineage>
        <taxon>Eukaryota</taxon>
        <taxon>Fungi</taxon>
        <taxon>Dikarya</taxon>
        <taxon>Ascomycota</taxon>
        <taxon>Pezizomycotina</taxon>
        <taxon>Sordariomycetes</taxon>
        <taxon>Sordariomycetidae</taxon>
        <taxon>Sordariales</taxon>
        <taxon>Naviculisporaceae</taxon>
        <taxon>Rhypophila</taxon>
    </lineage>
</organism>
<reference evidence="14" key="2">
    <citation type="submission" date="2023-05" db="EMBL/GenBank/DDBJ databases">
        <authorList>
            <consortium name="Lawrence Berkeley National Laboratory"/>
            <person name="Steindorff A."/>
            <person name="Hensen N."/>
            <person name="Bonometti L."/>
            <person name="Westerberg I."/>
            <person name="Brannstrom I.O."/>
            <person name="Guillou S."/>
            <person name="Cros-Aarteil S."/>
            <person name="Calhoun S."/>
            <person name="Haridas S."/>
            <person name="Kuo A."/>
            <person name="Mondo S."/>
            <person name="Pangilinan J."/>
            <person name="Riley R."/>
            <person name="Labutti K."/>
            <person name="Andreopoulos B."/>
            <person name="Lipzen A."/>
            <person name="Chen C."/>
            <person name="Yanf M."/>
            <person name="Daum C."/>
            <person name="Ng V."/>
            <person name="Clum A."/>
            <person name="Ohm R."/>
            <person name="Martin F."/>
            <person name="Silar P."/>
            <person name="Natvig D."/>
            <person name="Lalanne C."/>
            <person name="Gautier V."/>
            <person name="Ament-Velasquez S.L."/>
            <person name="Kruys A."/>
            <person name="Hutchinson M.I."/>
            <person name="Powell A.J."/>
            <person name="Barry K."/>
            <person name="Miller A.N."/>
            <person name="Grigoriev I.V."/>
            <person name="Debuchy R."/>
            <person name="Gladieux P."/>
            <person name="Thoren M.H."/>
            <person name="Johannesson H."/>
        </authorList>
    </citation>
    <scope>NUCLEOTIDE SEQUENCE</scope>
    <source>
        <strain evidence="14">PSN293</strain>
    </source>
</reference>
<evidence type="ECO:0000313" key="15">
    <source>
        <dbReference type="Proteomes" id="UP001301769"/>
    </source>
</evidence>
<feature type="transmembrane region" description="Helical" evidence="11">
    <location>
        <begin position="925"/>
        <end position="944"/>
    </location>
</feature>
<keyword evidence="14" id="KW-0378">Hydrolase</keyword>
<keyword evidence="6" id="KW-0547">Nucleotide-binding</keyword>
<dbReference type="Proteomes" id="UP001301769">
    <property type="component" value="Unassembled WGS sequence"/>
</dbReference>
<feature type="domain" description="ABC transporter" evidence="12">
    <location>
        <begin position="1202"/>
        <end position="1438"/>
    </location>
</feature>
<proteinExistence type="inferred from homology"/>
<keyword evidence="5" id="KW-0677">Repeat</keyword>
<dbReference type="CDD" id="cd18604">
    <property type="entry name" value="ABC_6TM_VMR1_D2_like"/>
    <property type="match status" value="1"/>
</dbReference>
<dbReference type="InterPro" id="IPR011527">
    <property type="entry name" value="ABC1_TM_dom"/>
</dbReference>
<dbReference type="PANTHER" id="PTHR24223:SF456">
    <property type="entry name" value="MULTIDRUG RESISTANCE-ASSOCIATED PROTEIN LETHAL(2)03659"/>
    <property type="match status" value="1"/>
</dbReference>
<comment type="similarity">
    <text evidence="2">Belongs to the ABC transporter superfamily. ABCC family. Conjugate transporter (TC 3.A.1.208) subfamily.</text>
</comment>
<keyword evidence="15" id="KW-1185">Reference proteome</keyword>
<evidence type="ECO:0000256" key="4">
    <source>
        <dbReference type="ARBA" id="ARBA00022692"/>
    </source>
</evidence>
<dbReference type="Gene3D" id="1.20.1560.10">
    <property type="entry name" value="ABC transporter type 1, transmembrane domain"/>
    <property type="match status" value="2"/>
</dbReference>
<name>A0AAN6YJP7_9PEZI</name>
<keyword evidence="8 11" id="KW-1133">Transmembrane helix</keyword>
<dbReference type="GO" id="GO:0140359">
    <property type="term" value="F:ABC-type transporter activity"/>
    <property type="evidence" value="ECO:0007669"/>
    <property type="project" value="InterPro"/>
</dbReference>
<feature type="transmembrane region" description="Helical" evidence="11">
    <location>
        <begin position="247"/>
        <end position="265"/>
    </location>
</feature>
<dbReference type="FunFam" id="1.20.1560.10:FF:000013">
    <property type="entry name" value="ABC transporter C family member 2"/>
    <property type="match status" value="1"/>
</dbReference>
<dbReference type="GO" id="GO:0016020">
    <property type="term" value="C:membrane"/>
    <property type="evidence" value="ECO:0007669"/>
    <property type="project" value="UniProtKB-SubCell"/>
</dbReference>
<evidence type="ECO:0000259" key="13">
    <source>
        <dbReference type="PROSITE" id="PS50929"/>
    </source>
</evidence>
<evidence type="ECO:0000256" key="2">
    <source>
        <dbReference type="ARBA" id="ARBA00009726"/>
    </source>
</evidence>
<evidence type="ECO:0000256" key="5">
    <source>
        <dbReference type="ARBA" id="ARBA00022737"/>
    </source>
</evidence>
<feature type="domain" description="ABC transporter" evidence="12">
    <location>
        <begin position="587"/>
        <end position="832"/>
    </location>
</feature>
<feature type="transmembrane region" description="Helical" evidence="11">
    <location>
        <begin position="206"/>
        <end position="227"/>
    </location>
</feature>
<evidence type="ECO:0000256" key="10">
    <source>
        <dbReference type="SAM" id="MobiDB-lite"/>
    </source>
</evidence>
<feature type="compositionally biased region" description="Basic and acidic residues" evidence="10">
    <location>
        <begin position="359"/>
        <end position="369"/>
    </location>
</feature>
<feature type="transmembrane region" description="Helical" evidence="11">
    <location>
        <begin position="1113"/>
        <end position="1132"/>
    </location>
</feature>
<feature type="domain" description="ABC transmembrane type-1" evidence="13">
    <location>
        <begin position="374"/>
        <end position="558"/>
    </location>
</feature>
<dbReference type="InterPro" id="IPR027417">
    <property type="entry name" value="P-loop_NTPase"/>
</dbReference>
<dbReference type="SUPFAM" id="SSF90123">
    <property type="entry name" value="ABC transporter transmembrane region"/>
    <property type="match status" value="2"/>
</dbReference>
<protein>
    <submittedName>
        <fullName evidence="14">P-loop containing nucleoside triphosphate hydrolase protein</fullName>
    </submittedName>
</protein>
<evidence type="ECO:0000256" key="8">
    <source>
        <dbReference type="ARBA" id="ARBA00022989"/>
    </source>
</evidence>
<dbReference type="FunFam" id="3.40.50.300:FF:000610">
    <property type="entry name" value="Multidrug resistance-associated ABC transporter"/>
    <property type="match status" value="1"/>
</dbReference>
<comment type="subcellular location">
    <subcellularLocation>
        <location evidence="1">Membrane</location>
        <topology evidence="1">Multi-pass membrane protein</topology>
    </subcellularLocation>
</comment>
<evidence type="ECO:0000256" key="9">
    <source>
        <dbReference type="ARBA" id="ARBA00023136"/>
    </source>
</evidence>
<dbReference type="InterPro" id="IPR050173">
    <property type="entry name" value="ABC_transporter_C-like"/>
</dbReference>